<proteinExistence type="predicted"/>
<evidence type="ECO:0000313" key="3">
    <source>
        <dbReference type="Proteomes" id="UP000216033"/>
    </source>
</evidence>
<accession>A0A270B3K8</accession>
<dbReference type="EMBL" id="NDFP01000100">
    <property type="protein sequence ID" value="PAL18856.1"/>
    <property type="molecule type" value="Genomic_DNA"/>
</dbReference>
<keyword evidence="1" id="KW-0472">Membrane</keyword>
<evidence type="ECO:0000256" key="1">
    <source>
        <dbReference type="SAM" id="Phobius"/>
    </source>
</evidence>
<organism evidence="2 3">
    <name type="scientific">Acetobacter syzygii</name>
    <dbReference type="NCBI Taxonomy" id="146476"/>
    <lineage>
        <taxon>Bacteria</taxon>
        <taxon>Pseudomonadati</taxon>
        <taxon>Pseudomonadota</taxon>
        <taxon>Alphaproteobacteria</taxon>
        <taxon>Acetobacterales</taxon>
        <taxon>Acetobacteraceae</taxon>
        <taxon>Acetobacter</taxon>
    </lineage>
</organism>
<evidence type="ECO:0000313" key="2">
    <source>
        <dbReference type="EMBL" id="PAL18856.1"/>
    </source>
</evidence>
<feature type="transmembrane region" description="Helical" evidence="1">
    <location>
        <begin position="6"/>
        <end position="29"/>
    </location>
</feature>
<reference evidence="2 3" key="1">
    <citation type="submission" date="2017-04" db="EMBL/GenBank/DDBJ databases">
        <title>Kefir bacterial isolates.</title>
        <authorList>
            <person name="Kim Y."/>
            <person name="Blasche S."/>
            <person name="Patil K.R."/>
        </authorList>
    </citation>
    <scope>NUCLEOTIDE SEQUENCE [LARGE SCALE GENOMIC DNA]</scope>
    <source>
        <strain evidence="2 3">KR-2</strain>
    </source>
</reference>
<feature type="non-terminal residue" evidence="2">
    <location>
        <position position="73"/>
    </location>
</feature>
<name>A0A270B3K8_9PROT</name>
<sequence>AAAPSVLVAITMWVAGMSFWYYLVTYLIVTVLMSTLQIPWETLPNEMTKDFNERTKMSTTRMVLAGLGGMLTQ</sequence>
<dbReference type="AlphaFoldDB" id="A0A270B3K8"/>
<protein>
    <submittedName>
        <fullName evidence="2">MFS transporter</fullName>
    </submittedName>
</protein>
<dbReference type="Pfam" id="PF13347">
    <property type="entry name" value="MFS_2"/>
    <property type="match status" value="1"/>
</dbReference>
<gene>
    <name evidence="2" type="ORF">B9K05_14060</name>
</gene>
<comment type="caution">
    <text evidence="2">The sequence shown here is derived from an EMBL/GenBank/DDBJ whole genome shotgun (WGS) entry which is preliminary data.</text>
</comment>
<keyword evidence="3" id="KW-1185">Reference proteome</keyword>
<dbReference type="Proteomes" id="UP000216033">
    <property type="component" value="Unassembled WGS sequence"/>
</dbReference>
<keyword evidence="1" id="KW-1133">Transmembrane helix</keyword>
<feature type="non-terminal residue" evidence="2">
    <location>
        <position position="1"/>
    </location>
</feature>
<keyword evidence="1" id="KW-0812">Transmembrane</keyword>